<evidence type="ECO:0000313" key="1">
    <source>
        <dbReference type="EMBL" id="PTU32213.1"/>
    </source>
</evidence>
<gene>
    <name evidence="1" type="ORF">CJD38_06010</name>
</gene>
<name>A0A2T5MHZ5_9GAMM</name>
<dbReference type="GO" id="GO:0003676">
    <property type="term" value="F:nucleic acid binding"/>
    <property type="evidence" value="ECO:0007669"/>
    <property type="project" value="InterPro"/>
</dbReference>
<sequence>MAESPKPKRADGQITGLAGELFVAAELLKRGLQTSVTFGNAKAIDLLAYNSSTDRTFAVQVKALRSRNFFLISHLKVVASHVYVFVLLNKPGQAVQYFVVPGSDLVSSPERFAKWFLDPKMPGIQPKTFEQLGYENAWGIFDSAT</sequence>
<dbReference type="AlphaFoldDB" id="A0A2T5MHZ5"/>
<protein>
    <recommendedName>
        <fullName evidence="3">Aspartate ammonia-lyase</fullName>
    </recommendedName>
</protein>
<dbReference type="Gene3D" id="3.40.1350.10">
    <property type="match status" value="1"/>
</dbReference>
<accession>A0A2T5MHZ5</accession>
<keyword evidence="2" id="KW-1185">Reference proteome</keyword>
<dbReference type="OrthoDB" id="7060296at2"/>
<evidence type="ECO:0000313" key="2">
    <source>
        <dbReference type="Proteomes" id="UP000244248"/>
    </source>
</evidence>
<dbReference type="Proteomes" id="UP000244248">
    <property type="component" value="Unassembled WGS sequence"/>
</dbReference>
<proteinExistence type="predicted"/>
<dbReference type="RefSeq" id="WP_107939404.1">
    <property type="nucleotide sequence ID" value="NZ_QANS01000002.1"/>
</dbReference>
<dbReference type="EMBL" id="QANS01000002">
    <property type="protein sequence ID" value="PTU32213.1"/>
    <property type="molecule type" value="Genomic_DNA"/>
</dbReference>
<organism evidence="1 2">
    <name type="scientific">Stenotrophobium rhamnosiphilum</name>
    <dbReference type="NCBI Taxonomy" id="2029166"/>
    <lineage>
        <taxon>Bacteria</taxon>
        <taxon>Pseudomonadati</taxon>
        <taxon>Pseudomonadota</taxon>
        <taxon>Gammaproteobacteria</taxon>
        <taxon>Nevskiales</taxon>
        <taxon>Nevskiaceae</taxon>
        <taxon>Stenotrophobium</taxon>
    </lineage>
</organism>
<reference evidence="1 2" key="1">
    <citation type="submission" date="2018-04" db="EMBL/GenBank/DDBJ databases">
        <title>Novel species isolated from glacier.</title>
        <authorList>
            <person name="Liu Q."/>
            <person name="Xin Y.-H."/>
        </authorList>
    </citation>
    <scope>NUCLEOTIDE SEQUENCE [LARGE SCALE GENOMIC DNA]</scope>
    <source>
        <strain evidence="1 2">GT1R17</strain>
    </source>
</reference>
<dbReference type="InterPro" id="IPR011856">
    <property type="entry name" value="tRNA_endonuc-like_dom_sf"/>
</dbReference>
<evidence type="ECO:0008006" key="3">
    <source>
        <dbReference type="Google" id="ProtNLM"/>
    </source>
</evidence>
<comment type="caution">
    <text evidence="1">The sequence shown here is derived from an EMBL/GenBank/DDBJ whole genome shotgun (WGS) entry which is preliminary data.</text>
</comment>